<proteinExistence type="predicted"/>
<gene>
    <name evidence="6" type="ORF">ETD86_05045</name>
</gene>
<evidence type="ECO:0000256" key="4">
    <source>
        <dbReference type="PROSITE-ProRule" id="PRU00335"/>
    </source>
</evidence>
<dbReference type="InterPro" id="IPR039536">
    <property type="entry name" value="TetR_C_Proteobacteria"/>
</dbReference>
<evidence type="ECO:0000313" key="7">
    <source>
        <dbReference type="Proteomes" id="UP000309128"/>
    </source>
</evidence>
<dbReference type="Pfam" id="PF00440">
    <property type="entry name" value="TetR_N"/>
    <property type="match status" value="1"/>
</dbReference>
<keyword evidence="3" id="KW-0804">Transcription</keyword>
<dbReference type="Proteomes" id="UP000309128">
    <property type="component" value="Unassembled WGS sequence"/>
</dbReference>
<evidence type="ECO:0000256" key="2">
    <source>
        <dbReference type="ARBA" id="ARBA00023125"/>
    </source>
</evidence>
<dbReference type="GO" id="GO:0045892">
    <property type="term" value="P:negative regulation of DNA-templated transcription"/>
    <property type="evidence" value="ECO:0007669"/>
    <property type="project" value="UniProtKB-ARBA"/>
</dbReference>
<protein>
    <submittedName>
        <fullName evidence="6">TetR/AcrR family transcriptional regulator</fullName>
    </submittedName>
</protein>
<sequence length="209" mass="22512">MGTGSRSDATKARILDAALEAFVTDGYAGASTDQIAARAAASKQTVYKYFGDKSGLFRALADDMIGRGLAAVVEVKADAFSDGEETVRCLARQLVGLLFDVRVQRIRRLVIAEATRFPEVGQAYYEGAFLRVLGSVAETLQDAADRGWLRLHGDAKIAADHLAGLLLWLPVNRVMMTGQPHPDSPSEMKAIIEPAVRVFLAAYGPRSAD</sequence>
<dbReference type="OrthoDB" id="7186128at2"/>
<comment type="caution">
    <text evidence="6">The sequence shown here is derived from an EMBL/GenBank/DDBJ whole genome shotgun (WGS) entry which is preliminary data.</text>
</comment>
<dbReference type="SUPFAM" id="SSF46689">
    <property type="entry name" value="Homeodomain-like"/>
    <property type="match status" value="1"/>
</dbReference>
<evidence type="ECO:0000256" key="1">
    <source>
        <dbReference type="ARBA" id="ARBA00023015"/>
    </source>
</evidence>
<accession>A0A5S4FUC1</accession>
<dbReference type="InterPro" id="IPR001647">
    <property type="entry name" value="HTH_TetR"/>
</dbReference>
<dbReference type="PANTHER" id="PTHR30055">
    <property type="entry name" value="HTH-TYPE TRANSCRIPTIONAL REGULATOR RUTR"/>
    <property type="match status" value="1"/>
</dbReference>
<keyword evidence="1" id="KW-0805">Transcription regulation</keyword>
<dbReference type="GO" id="GO:0003700">
    <property type="term" value="F:DNA-binding transcription factor activity"/>
    <property type="evidence" value="ECO:0007669"/>
    <property type="project" value="TreeGrafter"/>
</dbReference>
<dbReference type="PRINTS" id="PR00455">
    <property type="entry name" value="HTHTETR"/>
</dbReference>
<dbReference type="SUPFAM" id="SSF48498">
    <property type="entry name" value="Tetracyclin repressor-like, C-terminal domain"/>
    <property type="match status" value="1"/>
</dbReference>
<keyword evidence="2 4" id="KW-0238">DNA-binding</keyword>
<dbReference type="Pfam" id="PF14246">
    <property type="entry name" value="TetR_C_7"/>
    <property type="match status" value="1"/>
</dbReference>
<reference evidence="6 7" key="1">
    <citation type="submission" date="2019-05" db="EMBL/GenBank/DDBJ databases">
        <title>Draft genome sequence of Nonomuraea turkmeniaca DSM 43926.</title>
        <authorList>
            <person name="Saricaoglu S."/>
            <person name="Isik K."/>
        </authorList>
    </citation>
    <scope>NUCLEOTIDE SEQUENCE [LARGE SCALE GENOMIC DNA]</scope>
    <source>
        <strain evidence="6 7">DSM 43926</strain>
    </source>
</reference>
<name>A0A5S4FUC1_9ACTN</name>
<dbReference type="InterPro" id="IPR009057">
    <property type="entry name" value="Homeodomain-like_sf"/>
</dbReference>
<dbReference type="PANTHER" id="PTHR30055:SF146">
    <property type="entry name" value="HTH-TYPE TRANSCRIPTIONAL DUAL REGULATOR CECR"/>
    <property type="match status" value="1"/>
</dbReference>
<dbReference type="RefSeq" id="WP_138664910.1">
    <property type="nucleotide sequence ID" value="NZ_VCKY01000011.1"/>
</dbReference>
<evidence type="ECO:0000256" key="3">
    <source>
        <dbReference type="ARBA" id="ARBA00023163"/>
    </source>
</evidence>
<dbReference type="GO" id="GO:0000976">
    <property type="term" value="F:transcription cis-regulatory region binding"/>
    <property type="evidence" value="ECO:0007669"/>
    <property type="project" value="TreeGrafter"/>
</dbReference>
<dbReference type="InterPro" id="IPR036271">
    <property type="entry name" value="Tet_transcr_reg_TetR-rel_C_sf"/>
</dbReference>
<organism evidence="6 7">
    <name type="scientific">Nonomuraea turkmeniaca</name>
    <dbReference type="NCBI Taxonomy" id="103838"/>
    <lineage>
        <taxon>Bacteria</taxon>
        <taxon>Bacillati</taxon>
        <taxon>Actinomycetota</taxon>
        <taxon>Actinomycetes</taxon>
        <taxon>Streptosporangiales</taxon>
        <taxon>Streptosporangiaceae</taxon>
        <taxon>Nonomuraea</taxon>
    </lineage>
</organism>
<dbReference type="PROSITE" id="PS50977">
    <property type="entry name" value="HTH_TETR_2"/>
    <property type="match status" value="1"/>
</dbReference>
<dbReference type="FunFam" id="1.10.10.60:FF:000141">
    <property type="entry name" value="TetR family transcriptional regulator"/>
    <property type="match status" value="1"/>
</dbReference>
<feature type="domain" description="HTH tetR-type" evidence="5">
    <location>
        <begin position="8"/>
        <end position="68"/>
    </location>
</feature>
<keyword evidence="7" id="KW-1185">Reference proteome</keyword>
<dbReference type="EMBL" id="VCKY01000011">
    <property type="protein sequence ID" value="TMR24279.1"/>
    <property type="molecule type" value="Genomic_DNA"/>
</dbReference>
<feature type="DNA-binding region" description="H-T-H motif" evidence="4">
    <location>
        <begin position="31"/>
        <end position="50"/>
    </location>
</feature>
<dbReference type="InterPro" id="IPR050109">
    <property type="entry name" value="HTH-type_TetR-like_transc_reg"/>
</dbReference>
<evidence type="ECO:0000259" key="5">
    <source>
        <dbReference type="PROSITE" id="PS50977"/>
    </source>
</evidence>
<dbReference type="Gene3D" id="1.10.357.10">
    <property type="entry name" value="Tetracycline Repressor, domain 2"/>
    <property type="match status" value="1"/>
</dbReference>
<evidence type="ECO:0000313" key="6">
    <source>
        <dbReference type="EMBL" id="TMR24279.1"/>
    </source>
</evidence>
<dbReference type="AlphaFoldDB" id="A0A5S4FUC1"/>